<reference evidence="3 4" key="1">
    <citation type="journal article" date="2017" name="Genome Biol.">
        <title>New reference genome sequences of hot pepper reveal the massive evolution of plant disease-resistance genes by retroduplication.</title>
        <authorList>
            <person name="Kim S."/>
            <person name="Park J."/>
            <person name="Yeom S.I."/>
            <person name="Kim Y.M."/>
            <person name="Seo E."/>
            <person name="Kim K.T."/>
            <person name="Kim M.S."/>
            <person name="Lee J.M."/>
            <person name="Cheong K."/>
            <person name="Shin H.S."/>
            <person name="Kim S.B."/>
            <person name="Han K."/>
            <person name="Lee J."/>
            <person name="Park M."/>
            <person name="Lee H.A."/>
            <person name="Lee H.Y."/>
            <person name="Lee Y."/>
            <person name="Oh S."/>
            <person name="Lee J.H."/>
            <person name="Choi E."/>
            <person name="Choi E."/>
            <person name="Lee S.E."/>
            <person name="Jeon J."/>
            <person name="Kim H."/>
            <person name="Choi G."/>
            <person name="Song H."/>
            <person name="Lee J."/>
            <person name="Lee S.C."/>
            <person name="Kwon J.K."/>
            <person name="Lee H.Y."/>
            <person name="Koo N."/>
            <person name="Hong Y."/>
            <person name="Kim R.W."/>
            <person name="Kang W.H."/>
            <person name="Huh J.H."/>
            <person name="Kang B.C."/>
            <person name="Yang T.J."/>
            <person name="Lee Y.H."/>
            <person name="Bennetzen J.L."/>
            <person name="Choi D."/>
        </authorList>
    </citation>
    <scope>NUCLEOTIDE SEQUENCE [LARGE SCALE GENOMIC DNA]</scope>
    <source>
        <strain evidence="4">cv. PBC81</strain>
    </source>
</reference>
<accession>A0A2G2WBT8</accession>
<dbReference type="Gene3D" id="2.40.70.10">
    <property type="entry name" value="Acid Proteases"/>
    <property type="match status" value="1"/>
</dbReference>
<dbReference type="PANTHER" id="PTHR47966:SF54">
    <property type="entry name" value="ASPARTIC PROTEINASE"/>
    <property type="match status" value="1"/>
</dbReference>
<comment type="similarity">
    <text evidence="1">Belongs to the peptidase A1 family.</text>
</comment>
<dbReference type="AlphaFoldDB" id="A0A2G2WBT8"/>
<keyword evidence="4" id="KW-1185">Reference proteome</keyword>
<dbReference type="GO" id="GO:0006508">
    <property type="term" value="P:proteolysis"/>
    <property type="evidence" value="ECO:0007669"/>
    <property type="project" value="InterPro"/>
</dbReference>
<protein>
    <recommendedName>
        <fullName evidence="2">Peptidase A1 domain-containing protein</fullName>
    </recommendedName>
</protein>
<comment type="caution">
    <text evidence="3">The sequence shown here is derived from an EMBL/GenBank/DDBJ whole genome shotgun (WGS) entry which is preliminary data.</text>
</comment>
<sequence>MQPTFPATAKQAHRVGNLGHLTRIANKLVQLGSNDNRIHGYLEGQMMPGTSAAIHYGTGSISEYVRTDNVKVGDLVVKDQDFIEATPEPGITFLAAKFDGILGLGSTL</sequence>
<evidence type="ECO:0000259" key="2">
    <source>
        <dbReference type="Pfam" id="PF00026"/>
    </source>
</evidence>
<dbReference type="EMBL" id="MLFT02000007">
    <property type="protein sequence ID" value="PHT42698.1"/>
    <property type="molecule type" value="Genomic_DNA"/>
</dbReference>
<evidence type="ECO:0000313" key="3">
    <source>
        <dbReference type="EMBL" id="PHT42698.1"/>
    </source>
</evidence>
<dbReference type="OrthoDB" id="771136at2759"/>
<dbReference type="SUPFAM" id="SSF50630">
    <property type="entry name" value="Acid proteases"/>
    <property type="match status" value="1"/>
</dbReference>
<evidence type="ECO:0000313" key="4">
    <source>
        <dbReference type="Proteomes" id="UP000224567"/>
    </source>
</evidence>
<dbReference type="PANTHER" id="PTHR47966">
    <property type="entry name" value="BETA-SITE APP-CLEAVING ENZYME, ISOFORM A-RELATED"/>
    <property type="match status" value="1"/>
</dbReference>
<reference evidence="4" key="2">
    <citation type="journal article" date="2017" name="J. Anim. Genet.">
        <title>Multiple reference genome sequences of hot pepper reveal the massive evolution of plant disease resistance genes by retroduplication.</title>
        <authorList>
            <person name="Kim S."/>
            <person name="Park J."/>
            <person name="Yeom S.-I."/>
            <person name="Kim Y.-M."/>
            <person name="Seo E."/>
            <person name="Kim K.-T."/>
            <person name="Kim M.-S."/>
            <person name="Lee J.M."/>
            <person name="Cheong K."/>
            <person name="Shin H.-S."/>
            <person name="Kim S.-B."/>
            <person name="Han K."/>
            <person name="Lee J."/>
            <person name="Park M."/>
            <person name="Lee H.-A."/>
            <person name="Lee H.-Y."/>
            <person name="Lee Y."/>
            <person name="Oh S."/>
            <person name="Lee J.H."/>
            <person name="Choi E."/>
            <person name="Choi E."/>
            <person name="Lee S.E."/>
            <person name="Jeon J."/>
            <person name="Kim H."/>
            <person name="Choi G."/>
            <person name="Song H."/>
            <person name="Lee J."/>
            <person name="Lee S.-C."/>
            <person name="Kwon J.-K."/>
            <person name="Lee H.-Y."/>
            <person name="Koo N."/>
            <person name="Hong Y."/>
            <person name="Kim R.W."/>
            <person name="Kang W.-H."/>
            <person name="Huh J.H."/>
            <person name="Kang B.-C."/>
            <person name="Yang T.-J."/>
            <person name="Lee Y.-H."/>
            <person name="Bennetzen J.L."/>
            <person name="Choi D."/>
        </authorList>
    </citation>
    <scope>NUCLEOTIDE SEQUENCE [LARGE SCALE GENOMIC DNA]</scope>
    <source>
        <strain evidence="4">cv. PBC81</strain>
    </source>
</reference>
<dbReference type="Pfam" id="PF00026">
    <property type="entry name" value="Asp"/>
    <property type="match status" value="1"/>
</dbReference>
<dbReference type="InterPro" id="IPR033121">
    <property type="entry name" value="PEPTIDASE_A1"/>
</dbReference>
<proteinExistence type="inferred from homology"/>
<dbReference type="GO" id="GO:0004190">
    <property type="term" value="F:aspartic-type endopeptidase activity"/>
    <property type="evidence" value="ECO:0007669"/>
    <property type="project" value="InterPro"/>
</dbReference>
<dbReference type="STRING" id="33114.A0A2G2WBT8"/>
<dbReference type="InterPro" id="IPR021109">
    <property type="entry name" value="Peptidase_aspartic_dom_sf"/>
</dbReference>
<gene>
    <name evidence="3" type="ORF">CQW23_16723</name>
</gene>
<organism evidence="3 4">
    <name type="scientific">Capsicum baccatum</name>
    <name type="common">Peruvian pepper</name>
    <dbReference type="NCBI Taxonomy" id="33114"/>
    <lineage>
        <taxon>Eukaryota</taxon>
        <taxon>Viridiplantae</taxon>
        <taxon>Streptophyta</taxon>
        <taxon>Embryophyta</taxon>
        <taxon>Tracheophyta</taxon>
        <taxon>Spermatophyta</taxon>
        <taxon>Magnoliopsida</taxon>
        <taxon>eudicotyledons</taxon>
        <taxon>Gunneridae</taxon>
        <taxon>Pentapetalae</taxon>
        <taxon>asterids</taxon>
        <taxon>lamiids</taxon>
        <taxon>Solanales</taxon>
        <taxon>Solanaceae</taxon>
        <taxon>Solanoideae</taxon>
        <taxon>Capsiceae</taxon>
        <taxon>Capsicum</taxon>
    </lineage>
</organism>
<evidence type="ECO:0000256" key="1">
    <source>
        <dbReference type="ARBA" id="ARBA00007447"/>
    </source>
</evidence>
<name>A0A2G2WBT8_CAPBA</name>
<dbReference type="Proteomes" id="UP000224567">
    <property type="component" value="Unassembled WGS sequence"/>
</dbReference>
<dbReference type="InterPro" id="IPR001461">
    <property type="entry name" value="Aspartic_peptidase_A1"/>
</dbReference>
<feature type="domain" description="Peptidase A1" evidence="2">
    <location>
        <begin position="49"/>
        <end position="105"/>
    </location>
</feature>